<dbReference type="Proteomes" id="UP001151760">
    <property type="component" value="Unassembled WGS sequence"/>
</dbReference>
<reference evidence="1" key="1">
    <citation type="journal article" date="2022" name="Int. J. Mol. Sci.">
        <title>Draft Genome of Tanacetum Coccineum: Genomic Comparison of Closely Related Tanacetum-Family Plants.</title>
        <authorList>
            <person name="Yamashiro T."/>
            <person name="Shiraishi A."/>
            <person name="Nakayama K."/>
            <person name="Satake H."/>
        </authorList>
    </citation>
    <scope>NUCLEOTIDE SEQUENCE</scope>
</reference>
<organism evidence="1 2">
    <name type="scientific">Tanacetum coccineum</name>
    <dbReference type="NCBI Taxonomy" id="301880"/>
    <lineage>
        <taxon>Eukaryota</taxon>
        <taxon>Viridiplantae</taxon>
        <taxon>Streptophyta</taxon>
        <taxon>Embryophyta</taxon>
        <taxon>Tracheophyta</taxon>
        <taxon>Spermatophyta</taxon>
        <taxon>Magnoliopsida</taxon>
        <taxon>eudicotyledons</taxon>
        <taxon>Gunneridae</taxon>
        <taxon>Pentapetalae</taxon>
        <taxon>asterids</taxon>
        <taxon>campanulids</taxon>
        <taxon>Asterales</taxon>
        <taxon>Asteraceae</taxon>
        <taxon>Asteroideae</taxon>
        <taxon>Anthemideae</taxon>
        <taxon>Anthemidinae</taxon>
        <taxon>Tanacetum</taxon>
    </lineage>
</organism>
<accession>A0ABQ4XNG1</accession>
<dbReference type="EMBL" id="BQNB010009653">
    <property type="protein sequence ID" value="GJS66515.1"/>
    <property type="molecule type" value="Genomic_DNA"/>
</dbReference>
<proteinExistence type="predicted"/>
<reference evidence="1" key="2">
    <citation type="submission" date="2022-01" db="EMBL/GenBank/DDBJ databases">
        <authorList>
            <person name="Yamashiro T."/>
            <person name="Shiraishi A."/>
            <person name="Satake H."/>
            <person name="Nakayama K."/>
        </authorList>
    </citation>
    <scope>NUCLEOTIDE SEQUENCE</scope>
</reference>
<protein>
    <submittedName>
        <fullName evidence="1">Uncharacterized protein</fullName>
    </submittedName>
</protein>
<name>A0ABQ4XNG1_9ASTR</name>
<gene>
    <name evidence="1" type="ORF">Tco_0681079</name>
</gene>
<comment type="caution">
    <text evidence="1">The sequence shown here is derived from an EMBL/GenBank/DDBJ whole genome shotgun (WGS) entry which is preliminary data.</text>
</comment>
<evidence type="ECO:0000313" key="2">
    <source>
        <dbReference type="Proteomes" id="UP001151760"/>
    </source>
</evidence>
<evidence type="ECO:0000313" key="1">
    <source>
        <dbReference type="EMBL" id="GJS66515.1"/>
    </source>
</evidence>
<sequence length="208" mass="23476">MAAPGPSNQLARLVIDELMEFSGETQRVEYNMLMAINDVIGMAEEKLTTKEAHIEIMEAESTWSPRTRGIAWRKPPRTAFVDEYASGTYEREDARLSKFESISTTVQSEMGPTKINTVLRHHRASSKAHYLSDTMKEIKLWDIKFSYASFLSNIDPNAHLTFELNSIGHLRSLSKAHLPSLNVDPFLACYIASKLQVPLSMDNPFQPA</sequence>
<keyword evidence="2" id="KW-1185">Reference proteome</keyword>